<dbReference type="Proteomes" id="UP001256853">
    <property type="component" value="Segment"/>
</dbReference>
<evidence type="ECO:0000256" key="4">
    <source>
        <dbReference type="ARBA" id="ARBA00022879"/>
    </source>
</evidence>
<dbReference type="GO" id="GO:0019031">
    <property type="term" value="C:viral envelope"/>
    <property type="evidence" value="ECO:0007669"/>
    <property type="project" value="UniProtKB-KW"/>
</dbReference>
<dbReference type="GO" id="GO:0039660">
    <property type="term" value="F:structural constituent of virion"/>
    <property type="evidence" value="ECO:0007669"/>
    <property type="project" value="UniProtKB-KW"/>
</dbReference>
<organism evidence="8 9">
    <name type="scientific">Myotis bat morbillivirus</name>
    <dbReference type="NCBI Taxonomy" id="2853286"/>
    <lineage>
        <taxon>Viruses</taxon>
        <taxon>Riboviria</taxon>
        <taxon>Orthornavirae</taxon>
        <taxon>Negarnaviricota</taxon>
        <taxon>Haploviricotina</taxon>
        <taxon>Monjiviricetes</taxon>
        <taxon>Mononegavirales</taxon>
        <taxon>Paramyxoviridae</taxon>
        <taxon>Orthoparamyxovirinae</taxon>
        <taxon>Morbillivirus</taxon>
        <taxon>Morbillivirus myotis</taxon>
    </lineage>
</organism>
<evidence type="ECO:0000256" key="5">
    <source>
        <dbReference type="ARBA" id="ARBA00023311"/>
    </source>
</evidence>
<feature type="domain" description="Matrix protein C-terminal Paramyxoviridae" evidence="7">
    <location>
        <begin position="171"/>
        <end position="326"/>
    </location>
</feature>
<keyword evidence="3" id="KW-0946">Virion</keyword>
<dbReference type="Pfam" id="PF00661">
    <property type="entry name" value="Matrix_Paramyxo_N"/>
    <property type="match status" value="1"/>
</dbReference>
<comment type="subcellular location">
    <subcellularLocation>
        <location evidence="1">Virion</location>
    </subcellularLocation>
</comment>
<reference evidence="8" key="2">
    <citation type="journal article" date="2022" name="Arch. Virol.">
        <title>Classification of new morbillivirus and jeilongvirus sequences from bats sampled in Brazil and Malaysia.</title>
        <authorList>
            <person name="Wells H.L."/>
            <person name="Loh E."/>
            <person name="Nava A."/>
            <person name="Solorio M.R."/>
            <person name="Lee M.H."/>
            <person name="Lee J."/>
            <person name="Sukor J.R.A."/>
            <person name="Navarrete-Macias I."/>
            <person name="Liang E."/>
            <person name="Firth C."/>
            <person name="Epstein J.H."/>
            <person name="Rostal M.K."/>
            <person name="Zambrana-Torrelio C."/>
            <person name="Murray K."/>
            <person name="Daszak P."/>
            <person name="Goldstein T."/>
            <person name="Mazet J.A.K."/>
            <person name="Lee B."/>
            <person name="Hughes T."/>
            <person name="Durigon E."/>
            <person name="Anthony S.J."/>
        </authorList>
    </citation>
    <scope>NUCLEOTIDE SEQUENCE</scope>
    <source>
        <strain evidence="8">PREDICT/PDF-3137</strain>
    </source>
</reference>
<sequence>MTAVYDFDPSSWDSKGALVPILPTTYPNGRLVPQVRVIDPGLGDRKGDCSIYLFLLGIIEDNDNPDKPVGRSLGSLPLGVGRSNARPEELLREAVTLNIVVRRTAGINEKLVFYNNTPLNLLSPWRKILTNGCVFRASQVCNSVNQIPLDVPQRFRVVYLSITRLSDDGSYRIPRGVLEFRSWNSMAFNILVTLQISNGRAHSDSPTSTIKCDQVTFMVHIGNFRRRKNQVYSADYCKIKIERMGLVFGLGGIGGTSLHIRCTGKMSKALHAQLGFKKILCYPIMEINEDLNRSLWRAECKIIKVQAVLQPSVPQDFRVYENVIINGGQKLFKILK</sequence>
<evidence type="ECO:0000259" key="6">
    <source>
        <dbReference type="Pfam" id="PF00661"/>
    </source>
</evidence>
<dbReference type="Pfam" id="PF23765">
    <property type="entry name" value="Matrix_Paramyxo_C"/>
    <property type="match status" value="1"/>
</dbReference>
<name>A0A8K1LXA3_9MONO</name>
<evidence type="ECO:0000256" key="1">
    <source>
        <dbReference type="ARBA" id="ARBA00004328"/>
    </source>
</evidence>
<evidence type="ECO:0000313" key="9">
    <source>
        <dbReference type="Proteomes" id="UP001256853"/>
    </source>
</evidence>
<protein>
    <recommendedName>
        <fullName evidence="2">Matrix protein</fullName>
    </recommendedName>
</protein>
<dbReference type="InterPro" id="IPR000982">
    <property type="entry name" value="Matrix_Paramyxo_N"/>
</dbReference>
<evidence type="ECO:0000256" key="3">
    <source>
        <dbReference type="ARBA" id="ARBA00022844"/>
    </source>
</evidence>
<dbReference type="InterPro" id="IPR042539">
    <property type="entry name" value="Matrix_C"/>
</dbReference>
<keyword evidence="4" id="KW-0261">Viral envelope protein</keyword>
<keyword evidence="9" id="KW-1185">Reference proteome</keyword>
<accession>A0A8K1LXA3</accession>
<reference evidence="8" key="1">
    <citation type="journal article" date="2021" name="bioRxiv">
        <title>Zoonotic potential of a novel bat morbillivirus.</title>
        <authorList>
            <person name="Ikegame S."/>
            <person name="Carmichael J.C."/>
            <person name="Wells H."/>
            <person name="Furler R.L."/>
            <person name="Acklin J.A."/>
            <person name="Chiu H.-P."/>
            <person name="Oguntuyo K.Y."/>
            <person name="Cox R.M."/>
            <person name="Patel A.R."/>
            <person name="Kowdle S."/>
            <person name="Stevens C.S."/>
            <person name="Eckley M."/>
            <person name="Zhan S."/>
            <person name="Lim J.K."/>
            <person name="Hashiguchi T."/>
            <person name="Durigon E."/>
            <person name="Schountz T."/>
            <person name="Epstein J.E."/>
            <person name="Plemper R.K."/>
            <person name="Daszak P."/>
            <person name="Anthony S.J."/>
            <person name="Lee B."/>
        </authorList>
    </citation>
    <scope>NUCLEOTIDE SEQUENCE</scope>
    <source>
        <strain evidence="8">PREDICT/PDF-3137</strain>
    </source>
</reference>
<dbReference type="GO" id="GO:0019068">
    <property type="term" value="P:virion assembly"/>
    <property type="evidence" value="ECO:0007669"/>
    <property type="project" value="InterPro"/>
</dbReference>
<dbReference type="Gene3D" id="2.70.20.50">
    <property type="entry name" value="Viral matrix protein, N-terminal domain"/>
    <property type="match status" value="1"/>
</dbReference>
<evidence type="ECO:0000256" key="2">
    <source>
        <dbReference type="ARBA" id="ARBA00017678"/>
    </source>
</evidence>
<dbReference type="EMBL" id="MW557651">
    <property type="protein sequence ID" value="UBB97710.1"/>
    <property type="molecule type" value="Viral_cRNA"/>
</dbReference>
<dbReference type="Gene3D" id="2.70.20.60">
    <property type="entry name" value="Viral matrix protein, C-terminal domain"/>
    <property type="match status" value="1"/>
</dbReference>
<feature type="domain" description="Matrix protein N-terminal" evidence="6">
    <location>
        <begin position="4"/>
        <end position="167"/>
    </location>
</feature>
<keyword evidence="5" id="KW-0468">Viral matrix protein</keyword>
<dbReference type="InterPro" id="IPR042540">
    <property type="entry name" value="Matrix_N"/>
</dbReference>
<evidence type="ECO:0000259" key="7">
    <source>
        <dbReference type="Pfam" id="PF23765"/>
    </source>
</evidence>
<evidence type="ECO:0000313" key="8">
    <source>
        <dbReference type="EMBL" id="UBB97710.1"/>
    </source>
</evidence>
<proteinExistence type="predicted"/>
<dbReference type="InterPro" id="IPR055413">
    <property type="entry name" value="Matrix_Paramyxo_C"/>
</dbReference>